<evidence type="ECO:0000313" key="12">
    <source>
        <dbReference type="EMBL" id="KAF7494582.1"/>
    </source>
</evidence>
<evidence type="ECO:0000256" key="11">
    <source>
        <dbReference type="SAM" id="MobiDB-lite"/>
    </source>
</evidence>
<evidence type="ECO:0000313" key="14">
    <source>
        <dbReference type="Proteomes" id="UP000070412"/>
    </source>
</evidence>
<dbReference type="AlphaFoldDB" id="A0A834RDH0"/>
<feature type="transmembrane region" description="Helical" evidence="10">
    <location>
        <begin position="114"/>
        <end position="135"/>
    </location>
</feature>
<keyword evidence="8 10" id="KW-0472">Membrane</keyword>
<dbReference type="EMBL" id="WVUK01000053">
    <property type="protein sequence ID" value="KAF7494582.1"/>
    <property type="molecule type" value="Genomic_DNA"/>
</dbReference>
<dbReference type="GO" id="GO:0019367">
    <property type="term" value="P:fatty acid elongation, saturated fatty acid"/>
    <property type="evidence" value="ECO:0007669"/>
    <property type="project" value="TreeGrafter"/>
</dbReference>
<reference evidence="12" key="2">
    <citation type="submission" date="2020-01" db="EMBL/GenBank/DDBJ databases">
        <authorList>
            <person name="Korhonen P.K.K."/>
            <person name="Guangxu M.G."/>
            <person name="Wang T.W."/>
            <person name="Stroehlein A.J.S."/>
            <person name="Young N.D."/>
            <person name="Ang C.-S.A."/>
            <person name="Fernando D.W.F."/>
            <person name="Lu H.L."/>
            <person name="Taylor S.T."/>
            <person name="Ehtesham M.E.M."/>
            <person name="Najaraj S.H.N."/>
            <person name="Harsha G.H.G."/>
            <person name="Madugundu A.M."/>
            <person name="Renuse S.R."/>
            <person name="Holt D.H."/>
            <person name="Pandey A.P."/>
            <person name="Papenfuss A.P."/>
            <person name="Gasser R.B.G."/>
            <person name="Fischer K.F."/>
        </authorList>
    </citation>
    <scope>NUCLEOTIDE SEQUENCE</scope>
    <source>
        <strain evidence="12">SSS_KF_BRIS2020</strain>
    </source>
</reference>
<keyword evidence="14" id="KW-1185">Reference proteome</keyword>
<comment type="subcellular location">
    <subcellularLocation>
        <location evidence="1">Membrane</location>
        <topology evidence="1">Multi-pass membrane protein</topology>
    </subcellularLocation>
</comment>
<feature type="transmembrane region" description="Helical" evidence="10">
    <location>
        <begin position="23"/>
        <end position="43"/>
    </location>
</feature>
<feature type="region of interest" description="Disordered" evidence="11">
    <location>
        <begin position="278"/>
        <end position="301"/>
    </location>
</feature>
<dbReference type="GO" id="GO:0034625">
    <property type="term" value="P:fatty acid elongation, monounsaturated fatty acid"/>
    <property type="evidence" value="ECO:0007669"/>
    <property type="project" value="TreeGrafter"/>
</dbReference>
<feature type="transmembrane region" description="Helical" evidence="10">
    <location>
        <begin position="204"/>
        <end position="222"/>
    </location>
</feature>
<reference evidence="13" key="3">
    <citation type="submission" date="2022-06" db="UniProtKB">
        <authorList>
            <consortium name="EnsemblMetazoa"/>
        </authorList>
    </citation>
    <scope>IDENTIFICATION</scope>
</reference>
<accession>A0A834RDH0</accession>
<dbReference type="PANTHER" id="PTHR11157">
    <property type="entry name" value="FATTY ACID ACYL TRANSFERASE-RELATED"/>
    <property type="match status" value="1"/>
</dbReference>
<dbReference type="Pfam" id="PF01151">
    <property type="entry name" value="ELO"/>
    <property type="match status" value="1"/>
</dbReference>
<evidence type="ECO:0000313" key="13">
    <source>
        <dbReference type="EnsemblMetazoa" id="KAF7494582.1"/>
    </source>
</evidence>
<feature type="transmembrane region" description="Helical" evidence="10">
    <location>
        <begin position="171"/>
        <end position="192"/>
    </location>
</feature>
<sequence length="301" mass="35933">METLKFYSYDFWELESDPRIKNYPLLNGGPWLAWSIIAFYVYFVKRLGPALMKDHEPFNLKRLIIVYNLTMFSVNTYFFYEMIINYRFGIEMNIFNFERMKNDDYSPKTLRICWLSYLFLLSKYFDLLETIFYVLRKKHTQISNLHVYHHSVVPILVHMFIKVAPSGGPGAMFPLLNTFIHMIMYTYYTLAALGLHRYLWWKRYLTQLQLGQFVIFGLYGWYFFLNQKGYPKLFTYLGIVQPIIFFYMFYSFYKRAYLSTKNSKQSLLSTVATNGGTTLPHHQNNTADNNSYGQSEKTKSN</sequence>
<evidence type="ECO:0000256" key="10">
    <source>
        <dbReference type="RuleBase" id="RU361115"/>
    </source>
</evidence>
<dbReference type="InterPro" id="IPR002076">
    <property type="entry name" value="ELO_fam"/>
</dbReference>
<evidence type="ECO:0000256" key="4">
    <source>
        <dbReference type="ARBA" id="ARBA00022692"/>
    </source>
</evidence>
<dbReference type="GO" id="GO:0009922">
    <property type="term" value="F:fatty acid elongase activity"/>
    <property type="evidence" value="ECO:0007669"/>
    <property type="project" value="UniProtKB-EC"/>
</dbReference>
<evidence type="ECO:0000256" key="2">
    <source>
        <dbReference type="ARBA" id="ARBA00022516"/>
    </source>
</evidence>
<dbReference type="GO" id="GO:0005789">
    <property type="term" value="C:endoplasmic reticulum membrane"/>
    <property type="evidence" value="ECO:0007669"/>
    <property type="project" value="TreeGrafter"/>
</dbReference>
<keyword evidence="3 10" id="KW-0808">Transferase</keyword>
<evidence type="ECO:0000256" key="7">
    <source>
        <dbReference type="ARBA" id="ARBA00023098"/>
    </source>
</evidence>
<organism evidence="12">
    <name type="scientific">Sarcoptes scabiei</name>
    <name type="common">Itch mite</name>
    <name type="synonym">Acarus scabiei</name>
    <dbReference type="NCBI Taxonomy" id="52283"/>
    <lineage>
        <taxon>Eukaryota</taxon>
        <taxon>Metazoa</taxon>
        <taxon>Ecdysozoa</taxon>
        <taxon>Arthropoda</taxon>
        <taxon>Chelicerata</taxon>
        <taxon>Arachnida</taxon>
        <taxon>Acari</taxon>
        <taxon>Acariformes</taxon>
        <taxon>Sarcoptiformes</taxon>
        <taxon>Astigmata</taxon>
        <taxon>Psoroptidia</taxon>
        <taxon>Sarcoptoidea</taxon>
        <taxon>Sarcoptidae</taxon>
        <taxon>Sarcoptinae</taxon>
        <taxon>Sarcoptes</taxon>
    </lineage>
</organism>
<dbReference type="EC" id="2.3.1.199" evidence="10"/>
<evidence type="ECO:0000256" key="9">
    <source>
        <dbReference type="ARBA" id="ARBA00023160"/>
    </source>
</evidence>
<dbReference type="EnsemblMetazoa" id="SSS_5839s_mrna">
    <property type="protein sequence ID" value="KAF7494582.1"/>
    <property type="gene ID" value="SSS_5839"/>
</dbReference>
<dbReference type="PANTHER" id="PTHR11157:SF69">
    <property type="entry name" value="ELONGATION OF VERY LONG CHAIN FATTY ACIDS PROTEIN 7"/>
    <property type="match status" value="1"/>
</dbReference>
<dbReference type="Proteomes" id="UP000070412">
    <property type="component" value="Unassembled WGS sequence"/>
</dbReference>
<keyword evidence="6 10" id="KW-1133">Transmembrane helix</keyword>
<comment type="similarity">
    <text evidence="10">Belongs to the ELO family.</text>
</comment>
<gene>
    <name evidence="12" type="ORF">SSS_5839</name>
</gene>
<name>A0A834RDH0_SARSC</name>
<protein>
    <recommendedName>
        <fullName evidence="10">Elongation of very long chain fatty acids protein</fullName>
        <ecNumber evidence="10">2.3.1.199</ecNumber>
    </recommendedName>
    <alternativeName>
        <fullName evidence="10">Very-long-chain 3-oxoacyl-CoA synthase</fullName>
    </alternativeName>
</protein>
<evidence type="ECO:0000256" key="8">
    <source>
        <dbReference type="ARBA" id="ARBA00023136"/>
    </source>
</evidence>
<dbReference type="GO" id="GO:0042761">
    <property type="term" value="P:very long-chain fatty acid biosynthetic process"/>
    <property type="evidence" value="ECO:0007669"/>
    <property type="project" value="TreeGrafter"/>
</dbReference>
<feature type="transmembrane region" description="Helical" evidence="10">
    <location>
        <begin position="234"/>
        <end position="253"/>
    </location>
</feature>
<keyword evidence="5 10" id="KW-0276">Fatty acid metabolism</keyword>
<reference evidence="14" key="1">
    <citation type="journal article" date="2020" name="PLoS Negl. Trop. Dis.">
        <title>High-quality nuclear genome for Sarcoptes scabiei-A critical resource for a neglected parasite.</title>
        <authorList>
            <person name="Korhonen P.K."/>
            <person name="Gasser R.B."/>
            <person name="Ma G."/>
            <person name="Wang T."/>
            <person name="Stroehlein A.J."/>
            <person name="Young N.D."/>
            <person name="Ang C.S."/>
            <person name="Fernando D.D."/>
            <person name="Lu H.C."/>
            <person name="Taylor S."/>
            <person name="Reynolds S.L."/>
            <person name="Mofiz E."/>
            <person name="Najaraj S.H."/>
            <person name="Gowda H."/>
            <person name="Madugundu A."/>
            <person name="Renuse S."/>
            <person name="Holt D."/>
            <person name="Pandey A."/>
            <person name="Papenfuss A.T."/>
            <person name="Fischer K."/>
        </authorList>
    </citation>
    <scope>NUCLEOTIDE SEQUENCE [LARGE SCALE GENOMIC DNA]</scope>
</reference>
<dbReference type="GO" id="GO:0030148">
    <property type="term" value="P:sphingolipid biosynthetic process"/>
    <property type="evidence" value="ECO:0007669"/>
    <property type="project" value="TreeGrafter"/>
</dbReference>
<keyword evidence="9 10" id="KW-0275">Fatty acid biosynthesis</keyword>
<dbReference type="GO" id="GO:0034626">
    <property type="term" value="P:fatty acid elongation, polyunsaturated fatty acid"/>
    <property type="evidence" value="ECO:0007669"/>
    <property type="project" value="TreeGrafter"/>
</dbReference>
<feature type="transmembrane region" description="Helical" evidence="10">
    <location>
        <begin position="63"/>
        <end position="80"/>
    </location>
</feature>
<feature type="compositionally biased region" description="Polar residues" evidence="11">
    <location>
        <begin position="278"/>
        <end position="295"/>
    </location>
</feature>
<keyword evidence="2 10" id="KW-0444">Lipid biosynthesis</keyword>
<evidence type="ECO:0000256" key="1">
    <source>
        <dbReference type="ARBA" id="ARBA00004141"/>
    </source>
</evidence>
<evidence type="ECO:0000256" key="5">
    <source>
        <dbReference type="ARBA" id="ARBA00022832"/>
    </source>
</evidence>
<proteinExistence type="inferred from homology"/>
<evidence type="ECO:0000256" key="6">
    <source>
        <dbReference type="ARBA" id="ARBA00022989"/>
    </source>
</evidence>
<dbReference type="OrthoDB" id="434092at2759"/>
<keyword evidence="4 10" id="KW-0812">Transmembrane</keyword>
<comment type="catalytic activity">
    <reaction evidence="10">
        <text>a very-long-chain acyl-CoA + malonyl-CoA + H(+) = a very-long-chain 3-oxoacyl-CoA + CO2 + CoA</text>
        <dbReference type="Rhea" id="RHEA:32727"/>
        <dbReference type="ChEBI" id="CHEBI:15378"/>
        <dbReference type="ChEBI" id="CHEBI:16526"/>
        <dbReference type="ChEBI" id="CHEBI:57287"/>
        <dbReference type="ChEBI" id="CHEBI:57384"/>
        <dbReference type="ChEBI" id="CHEBI:90725"/>
        <dbReference type="ChEBI" id="CHEBI:90736"/>
        <dbReference type="EC" id="2.3.1.199"/>
    </reaction>
</comment>
<keyword evidence="7 10" id="KW-0443">Lipid metabolism</keyword>
<evidence type="ECO:0000256" key="3">
    <source>
        <dbReference type="ARBA" id="ARBA00022679"/>
    </source>
</evidence>
<feature type="transmembrane region" description="Helical" evidence="10">
    <location>
        <begin position="147"/>
        <end position="165"/>
    </location>
</feature>